<evidence type="ECO:0000256" key="1">
    <source>
        <dbReference type="ARBA" id="ARBA00007812"/>
    </source>
</evidence>
<dbReference type="PROSITE" id="PS00187">
    <property type="entry name" value="TPP_ENZYMES"/>
    <property type="match status" value="1"/>
</dbReference>
<proteinExistence type="inferred from homology"/>
<dbReference type="GO" id="GO:0003984">
    <property type="term" value="F:acetolactate synthase activity"/>
    <property type="evidence" value="ECO:0007669"/>
    <property type="project" value="TreeGrafter"/>
</dbReference>
<feature type="domain" description="Thiamine pyrophosphate enzyme N-terminal TPP-binding" evidence="6">
    <location>
        <begin position="4"/>
        <end position="109"/>
    </location>
</feature>
<dbReference type="SUPFAM" id="SSF52467">
    <property type="entry name" value="DHS-like NAD/FAD-binding domain"/>
    <property type="match status" value="1"/>
</dbReference>
<accession>A0A6B1D5P0</accession>
<evidence type="ECO:0000313" key="7">
    <source>
        <dbReference type="EMBL" id="MYC94793.1"/>
    </source>
</evidence>
<sequence>MARMNGGEALVRSLAAEGLRVVFGVPGAGQYEAIDALYTTPSVRYIAVRHEQAASYMADGYARASGEVAAALVVEGPGLFNALSGVATAYATSSPILVVTGGHHHRKKGLELNEEAWLGPLTKWVGRAGRPAEIPGLVQEAFRKLRSGRPRPVGIEVPPSVFAATEEVGLVQPANGSPDSAGPDPQAVRRAAELLSSARRPVIWAGGGVMRAKAATLVSELADYLQIPVVTTRQGKGTISELHPLSLGMAEMRFQPLRNWLAARDLILAVGTSHYSSGDGQQVIRIDVDEEEIGEGDYTLALQGDAFPVMMALNGAVAAAGPAREDKAEAVQAEVAAINGKRFDPSRQLHPQWGFMEAIHAALPDDAIVIQGMNQMGYYSRNYFRARGPHTYLTSSSHGTLGCAYPIALGAKVGCPDQVVVSLSGDGGFLYNAQELSTAVQYGINAIAVVFNDNAYGNVLRAQMEEFDGHVLGTRLHNPDFAAMAQSFGAHGVLAEDADALQGALEEAVSGENGKPVLIEVPVGMLDREF</sequence>
<dbReference type="Pfam" id="PF02776">
    <property type="entry name" value="TPP_enzyme_N"/>
    <property type="match status" value="1"/>
</dbReference>
<dbReference type="GO" id="GO:0030976">
    <property type="term" value="F:thiamine pyrophosphate binding"/>
    <property type="evidence" value="ECO:0007669"/>
    <property type="project" value="InterPro"/>
</dbReference>
<dbReference type="GO" id="GO:0000287">
    <property type="term" value="F:magnesium ion binding"/>
    <property type="evidence" value="ECO:0007669"/>
    <property type="project" value="InterPro"/>
</dbReference>
<dbReference type="GO" id="GO:0009099">
    <property type="term" value="P:L-valine biosynthetic process"/>
    <property type="evidence" value="ECO:0007669"/>
    <property type="project" value="TreeGrafter"/>
</dbReference>
<gene>
    <name evidence="7" type="ORF">F4X14_07460</name>
</gene>
<evidence type="ECO:0000259" key="5">
    <source>
        <dbReference type="Pfam" id="PF02775"/>
    </source>
</evidence>
<keyword evidence="2 3" id="KW-0786">Thiamine pyrophosphate</keyword>
<comment type="caution">
    <text evidence="7">The sequence shown here is derived from an EMBL/GenBank/DDBJ whole genome shotgun (WGS) entry which is preliminary data.</text>
</comment>
<dbReference type="Gene3D" id="3.40.50.1220">
    <property type="entry name" value="TPP-binding domain"/>
    <property type="match status" value="1"/>
</dbReference>
<protein>
    <submittedName>
        <fullName evidence="7">Thiamine pyrophosphate-binding protein</fullName>
    </submittedName>
</protein>
<dbReference type="CDD" id="cd07035">
    <property type="entry name" value="TPP_PYR_POX_like"/>
    <property type="match status" value="1"/>
</dbReference>
<evidence type="ECO:0000256" key="2">
    <source>
        <dbReference type="ARBA" id="ARBA00023052"/>
    </source>
</evidence>
<dbReference type="Pfam" id="PF00205">
    <property type="entry name" value="TPP_enzyme_M"/>
    <property type="match status" value="1"/>
</dbReference>
<evidence type="ECO:0000259" key="6">
    <source>
        <dbReference type="Pfam" id="PF02776"/>
    </source>
</evidence>
<dbReference type="InterPro" id="IPR045229">
    <property type="entry name" value="TPP_enz"/>
</dbReference>
<dbReference type="InterPro" id="IPR029035">
    <property type="entry name" value="DHS-like_NAD/FAD-binding_dom"/>
</dbReference>
<feature type="domain" description="Thiamine pyrophosphate enzyme central" evidence="4">
    <location>
        <begin position="188"/>
        <end position="312"/>
    </location>
</feature>
<dbReference type="PANTHER" id="PTHR18968:SF167">
    <property type="entry name" value="ACETOLACTATE SYNTHASE LARGE SUBUNIT ILVB2-RELATED"/>
    <property type="match status" value="1"/>
</dbReference>
<dbReference type="InterPro" id="IPR012001">
    <property type="entry name" value="Thiamin_PyroP_enz_TPP-bd_dom"/>
</dbReference>
<dbReference type="GO" id="GO:0005948">
    <property type="term" value="C:acetolactate synthase complex"/>
    <property type="evidence" value="ECO:0007669"/>
    <property type="project" value="TreeGrafter"/>
</dbReference>
<comment type="similarity">
    <text evidence="1 3">Belongs to the TPP enzyme family.</text>
</comment>
<dbReference type="CDD" id="cd00568">
    <property type="entry name" value="TPP_enzymes"/>
    <property type="match status" value="1"/>
</dbReference>
<dbReference type="InterPro" id="IPR029061">
    <property type="entry name" value="THDP-binding"/>
</dbReference>
<reference evidence="7" key="1">
    <citation type="submission" date="2019-09" db="EMBL/GenBank/DDBJ databases">
        <title>Characterisation of the sponge microbiome using genome-centric metagenomics.</title>
        <authorList>
            <person name="Engelberts J.P."/>
            <person name="Robbins S.J."/>
            <person name="De Goeij J.M."/>
            <person name="Aranda M."/>
            <person name="Bell S.C."/>
            <person name="Webster N.S."/>
        </authorList>
    </citation>
    <scope>NUCLEOTIDE SEQUENCE</scope>
    <source>
        <strain evidence="7">SB0661_bin_32</strain>
    </source>
</reference>
<dbReference type="Pfam" id="PF02775">
    <property type="entry name" value="TPP_enzyme_C"/>
    <property type="match status" value="1"/>
</dbReference>
<organism evidence="7">
    <name type="scientific">Caldilineaceae bacterium SB0661_bin_32</name>
    <dbReference type="NCBI Taxonomy" id="2605255"/>
    <lineage>
        <taxon>Bacteria</taxon>
        <taxon>Bacillati</taxon>
        <taxon>Chloroflexota</taxon>
        <taxon>Caldilineae</taxon>
        <taxon>Caldilineales</taxon>
        <taxon>Caldilineaceae</taxon>
    </lineage>
</organism>
<dbReference type="InterPro" id="IPR011766">
    <property type="entry name" value="TPP_enzyme_TPP-bd"/>
</dbReference>
<name>A0A6B1D5P0_9CHLR</name>
<dbReference type="PANTHER" id="PTHR18968">
    <property type="entry name" value="THIAMINE PYROPHOSPHATE ENZYMES"/>
    <property type="match status" value="1"/>
</dbReference>
<feature type="domain" description="Thiamine pyrophosphate enzyme TPP-binding" evidence="5">
    <location>
        <begin position="378"/>
        <end position="521"/>
    </location>
</feature>
<dbReference type="GO" id="GO:0009097">
    <property type="term" value="P:isoleucine biosynthetic process"/>
    <property type="evidence" value="ECO:0007669"/>
    <property type="project" value="TreeGrafter"/>
</dbReference>
<dbReference type="EMBL" id="VXMH01000033">
    <property type="protein sequence ID" value="MYC94793.1"/>
    <property type="molecule type" value="Genomic_DNA"/>
</dbReference>
<evidence type="ECO:0000256" key="3">
    <source>
        <dbReference type="RuleBase" id="RU362132"/>
    </source>
</evidence>
<dbReference type="InterPro" id="IPR000399">
    <property type="entry name" value="TPP-bd_CS"/>
</dbReference>
<dbReference type="Gene3D" id="3.40.50.970">
    <property type="match status" value="2"/>
</dbReference>
<dbReference type="SUPFAM" id="SSF52518">
    <property type="entry name" value="Thiamin diphosphate-binding fold (THDP-binding)"/>
    <property type="match status" value="2"/>
</dbReference>
<dbReference type="GO" id="GO:0050660">
    <property type="term" value="F:flavin adenine dinucleotide binding"/>
    <property type="evidence" value="ECO:0007669"/>
    <property type="project" value="TreeGrafter"/>
</dbReference>
<dbReference type="InterPro" id="IPR012000">
    <property type="entry name" value="Thiamin_PyroP_enz_cen_dom"/>
</dbReference>
<dbReference type="AlphaFoldDB" id="A0A6B1D5P0"/>
<evidence type="ECO:0000259" key="4">
    <source>
        <dbReference type="Pfam" id="PF00205"/>
    </source>
</evidence>